<dbReference type="SUPFAM" id="SSF56112">
    <property type="entry name" value="Protein kinase-like (PK-like)"/>
    <property type="match status" value="1"/>
</dbReference>
<comment type="caution">
    <text evidence="2">The sequence shown here is derived from an EMBL/GenBank/DDBJ whole genome shotgun (WGS) entry which is preliminary data.</text>
</comment>
<dbReference type="STRING" id="331657.A0A4U0X3M3"/>
<gene>
    <name evidence="2" type="ORF">B0A49_07294</name>
</gene>
<dbReference type="Gene3D" id="1.10.510.10">
    <property type="entry name" value="Transferase(Phosphotransferase) domain 1"/>
    <property type="match status" value="1"/>
</dbReference>
<reference evidence="2 3" key="1">
    <citation type="submission" date="2017-03" db="EMBL/GenBank/DDBJ databases">
        <title>Genomes of endolithic fungi from Antarctica.</title>
        <authorList>
            <person name="Coleine C."/>
            <person name="Masonjones S."/>
            <person name="Stajich J.E."/>
        </authorList>
    </citation>
    <scope>NUCLEOTIDE SEQUENCE [LARGE SCALE GENOMIC DNA]</scope>
    <source>
        <strain evidence="2 3">CCFEE 5187</strain>
    </source>
</reference>
<evidence type="ECO:0000313" key="3">
    <source>
        <dbReference type="Proteomes" id="UP000308768"/>
    </source>
</evidence>
<dbReference type="Proteomes" id="UP000308768">
    <property type="component" value="Unassembled WGS sequence"/>
</dbReference>
<protein>
    <recommendedName>
        <fullName evidence="1">Protein kinase domain-containing protein</fullName>
    </recommendedName>
</protein>
<keyword evidence="3" id="KW-1185">Reference proteome</keyword>
<proteinExistence type="predicted"/>
<dbReference type="PROSITE" id="PS50011">
    <property type="entry name" value="PROTEIN_KINASE_DOM"/>
    <property type="match status" value="1"/>
</dbReference>
<dbReference type="EMBL" id="NAJN01000603">
    <property type="protein sequence ID" value="TKA70972.1"/>
    <property type="molecule type" value="Genomic_DNA"/>
</dbReference>
<sequence length="264" mass="29998">MALPVVAPPRSHLGKDRDANTLLGRAVVGLGLTGLILYLDEDRVVKVAKTYTLDDFPGHDSGYVEYINDANRESLRRERWIYERLGDHEGIITCFKASDYGIELAFAKQGDLERYIKSNAEPHKPIKTRWILSLTDALSYIHSCRVFVDEIALRNVLVIDGQLKLSDFGQSYLLALAADVDTICENDLTAKIEIYHLGWVIYSIAVWGVHKYYYFEHEDPQWPNLQELPPTRHLFCGTIIQKCWNGDYASMAALNEEAHALLAK</sequence>
<dbReference type="Pfam" id="PF00069">
    <property type="entry name" value="Pkinase"/>
    <property type="match status" value="1"/>
</dbReference>
<dbReference type="GO" id="GO:0004672">
    <property type="term" value="F:protein kinase activity"/>
    <property type="evidence" value="ECO:0007669"/>
    <property type="project" value="InterPro"/>
</dbReference>
<evidence type="ECO:0000259" key="1">
    <source>
        <dbReference type="PROSITE" id="PS50011"/>
    </source>
</evidence>
<organism evidence="2 3">
    <name type="scientific">Cryomyces minteri</name>
    <dbReference type="NCBI Taxonomy" id="331657"/>
    <lineage>
        <taxon>Eukaryota</taxon>
        <taxon>Fungi</taxon>
        <taxon>Dikarya</taxon>
        <taxon>Ascomycota</taxon>
        <taxon>Pezizomycotina</taxon>
        <taxon>Dothideomycetes</taxon>
        <taxon>Dothideomycetes incertae sedis</taxon>
        <taxon>Cryomyces</taxon>
    </lineage>
</organism>
<name>A0A4U0X3M3_9PEZI</name>
<evidence type="ECO:0000313" key="2">
    <source>
        <dbReference type="EMBL" id="TKA70972.1"/>
    </source>
</evidence>
<dbReference type="AlphaFoldDB" id="A0A4U0X3M3"/>
<feature type="domain" description="Protein kinase" evidence="1">
    <location>
        <begin position="22"/>
        <end position="264"/>
    </location>
</feature>
<dbReference type="InterPro" id="IPR011009">
    <property type="entry name" value="Kinase-like_dom_sf"/>
</dbReference>
<dbReference type="InterPro" id="IPR000719">
    <property type="entry name" value="Prot_kinase_dom"/>
</dbReference>
<dbReference type="GO" id="GO:0005524">
    <property type="term" value="F:ATP binding"/>
    <property type="evidence" value="ECO:0007669"/>
    <property type="project" value="InterPro"/>
</dbReference>
<accession>A0A4U0X3M3</accession>
<dbReference type="OrthoDB" id="1668230at2759"/>